<dbReference type="EMBL" id="JAWRVG010000012">
    <property type="protein sequence ID" value="KAK4077063.1"/>
    <property type="molecule type" value="Genomic_DNA"/>
</dbReference>
<proteinExistence type="predicted"/>
<dbReference type="GO" id="GO:0003723">
    <property type="term" value="F:RNA binding"/>
    <property type="evidence" value="ECO:0007669"/>
    <property type="project" value="InterPro"/>
</dbReference>
<dbReference type="Proteomes" id="UP001273209">
    <property type="component" value="Unassembled WGS sequence"/>
</dbReference>
<dbReference type="InterPro" id="IPR036085">
    <property type="entry name" value="PAZ_dom_sf"/>
</dbReference>
<evidence type="ECO:0000256" key="1">
    <source>
        <dbReference type="SAM" id="MobiDB-lite"/>
    </source>
</evidence>
<dbReference type="CDD" id="cd02846">
    <property type="entry name" value="PAZ_argonaute_like"/>
    <property type="match status" value="1"/>
</dbReference>
<gene>
    <name evidence="3" type="ORF">Triagg1_4030</name>
</gene>
<dbReference type="Gene3D" id="2.170.260.10">
    <property type="entry name" value="paz domain"/>
    <property type="match status" value="1"/>
</dbReference>
<dbReference type="Pfam" id="PF16486">
    <property type="entry name" value="ArgoN"/>
    <property type="match status" value="1"/>
</dbReference>
<reference evidence="3" key="1">
    <citation type="submission" date="2023-11" db="EMBL/GenBank/DDBJ databases">
        <title>The genome sequences of three competitors of mushroom-forming fungi.</title>
        <authorList>
            <person name="Beijen E."/>
            <person name="Ohm R.A."/>
        </authorList>
    </citation>
    <scope>NUCLEOTIDE SEQUENCE</scope>
    <source>
        <strain evidence="3">CBS 100526</strain>
    </source>
</reference>
<dbReference type="InterPro" id="IPR036397">
    <property type="entry name" value="RNaseH_sf"/>
</dbReference>
<evidence type="ECO:0000313" key="3">
    <source>
        <dbReference type="EMBL" id="KAK4077063.1"/>
    </source>
</evidence>
<dbReference type="SMART" id="SM01163">
    <property type="entry name" value="DUF1785"/>
    <property type="match status" value="1"/>
</dbReference>
<name>A0AAE1JC37_9HYPO</name>
<dbReference type="PANTHER" id="PTHR22891">
    <property type="entry name" value="EUKARYOTIC TRANSLATION INITIATION FACTOR 2C"/>
    <property type="match status" value="1"/>
</dbReference>
<dbReference type="InterPro" id="IPR032474">
    <property type="entry name" value="Argonaute_N"/>
</dbReference>
<organism evidence="3 4">
    <name type="scientific">Trichoderma aggressivum f. europaeum</name>
    <dbReference type="NCBI Taxonomy" id="173218"/>
    <lineage>
        <taxon>Eukaryota</taxon>
        <taxon>Fungi</taxon>
        <taxon>Dikarya</taxon>
        <taxon>Ascomycota</taxon>
        <taxon>Pezizomycotina</taxon>
        <taxon>Sordariomycetes</taxon>
        <taxon>Hypocreomycetidae</taxon>
        <taxon>Hypocreales</taxon>
        <taxon>Hypocreaceae</taxon>
        <taxon>Trichoderma</taxon>
    </lineage>
</organism>
<dbReference type="Pfam" id="PF08699">
    <property type="entry name" value="ArgoL1"/>
    <property type="match status" value="1"/>
</dbReference>
<dbReference type="SMART" id="SM00950">
    <property type="entry name" value="Piwi"/>
    <property type="match status" value="1"/>
</dbReference>
<comment type="caution">
    <text evidence="3">The sequence shown here is derived from an EMBL/GenBank/DDBJ whole genome shotgun (WGS) entry which is preliminary data.</text>
</comment>
<feature type="region of interest" description="Disordered" evidence="1">
    <location>
        <begin position="300"/>
        <end position="333"/>
    </location>
</feature>
<dbReference type="RefSeq" id="XP_062757050.1">
    <property type="nucleotide sequence ID" value="XM_062898389.1"/>
</dbReference>
<dbReference type="SUPFAM" id="SSF53098">
    <property type="entry name" value="Ribonuclease H-like"/>
    <property type="match status" value="1"/>
</dbReference>
<dbReference type="PROSITE" id="PS50822">
    <property type="entry name" value="PIWI"/>
    <property type="match status" value="1"/>
</dbReference>
<keyword evidence="4" id="KW-1185">Reference proteome</keyword>
<dbReference type="GeneID" id="87918294"/>
<protein>
    <recommendedName>
        <fullName evidence="2">Piwi domain-containing protein</fullName>
    </recommendedName>
</protein>
<dbReference type="CDD" id="cd04657">
    <property type="entry name" value="Piwi_ago-like"/>
    <property type="match status" value="1"/>
</dbReference>
<dbReference type="Pfam" id="PF16488">
    <property type="entry name" value="ArgoL2"/>
    <property type="match status" value="1"/>
</dbReference>
<dbReference type="InterPro" id="IPR032472">
    <property type="entry name" value="ArgoL2"/>
</dbReference>
<dbReference type="InterPro" id="IPR014811">
    <property type="entry name" value="ArgoL1"/>
</dbReference>
<sequence>MLMAALTRGILSKLYLYALQTRFQVFWAFNSYTKLDIYLYLSSTRLFAPIHIYQQTNTHYPTAARDLEATAATAAATGAGVAIEDGVATVAEVVIGAVAAIGVEAAVTEAVAATGVVAEEEEALIAETTAEAAAGEATIVETTVEVVAEEATIAAEEIAAVTVVASAASGEMAHEAVVEVGAGGVMPLLVFPGPLACSYGDAIPTPNAEVAQLETQIVSRQSASLASITSQMAGMSVKGKKRGGGNVGGKPPPPMNDRLPARPAFGSQGRPVVLWANYFKVNVTRDSFFKYTIEVKKKMTKSAAPKKASKRGGKASSKPAPPDTEGPQEAEQVKEVRGRELFLVIKATLAKLLEQDKSFVAASEFKSQIITLKKINLPENPIIIQIPKDEGDDELLDTYSVHVHGPSEIDVGSLKKYLTSSADEPVANGDVAFPRFPEAVDALNTILGHGPRSDFDKTGTIGSHRFFPFGDDKVIENLTHNWHALSAARGYFQSARLGTGRVLLNVNVTHGVFRLSGSLTDLFDNLGLRAAPKTDFQAMKKLRAFAKFLPKARAWRTMILAIGKRIRRSKAIQGMATASDVFRKGRGVANPPKFDRDWEFAGPKNVQFWQNTDGGGGRYISVFDYFKQSFDITLKDYPLIDMGTDQNPFTYIPAEMVEIQPGQAIKATLTMEETTAMLEFACRSPYSNALSISAASRQALNLDDSALDKFGLSVDKRLLTVQGRILNAPMVSYIANGKKVDVAPSKGQWNMRSVKIVKPGKRIERWTWVNLMAEHQRRRAVDKSVVASYGEWLVSMGININKKPMDPFREVADPSNLENVFDWLKKNDVQLFVIILPEKDSTGLYSKIKTLGDCTYGIHTSCVVAAQFAKAAPAYFANVGLKINLKAGGTNHKLREEFGILSDGKAMIVGYDVTHPTNMSQRKGSETPSLAGFVSSIDRDLAQWPAIAWEQPPRQEMLSDKLLDAFMTRLDTWSKHNGGKYPENIVIYRDGVSESQFSQVLDDELPTIREACRKKYPATQPQPKLTILVAVKRHQTRFYPTSADDMSKSGNTINGTVVDRGVTQARYWDFFMTAHEALQGTARPAHYTVLLDEIFRARFGGKATDELERLTHELCYLFGRATKAVSICPPAYYADIVCERARQHRPEHYGAGDDTESMSTVSGAGAGTAGRQVHVNLRDSMYYI</sequence>
<dbReference type="InterPro" id="IPR003165">
    <property type="entry name" value="Piwi"/>
</dbReference>
<dbReference type="Gene3D" id="3.40.50.2300">
    <property type="match status" value="1"/>
</dbReference>
<dbReference type="Pfam" id="PF02171">
    <property type="entry name" value="Piwi"/>
    <property type="match status" value="1"/>
</dbReference>
<evidence type="ECO:0000313" key="4">
    <source>
        <dbReference type="Proteomes" id="UP001273209"/>
    </source>
</evidence>
<dbReference type="InterPro" id="IPR045246">
    <property type="entry name" value="Piwi_ago-like"/>
</dbReference>
<dbReference type="AlphaFoldDB" id="A0AAE1JC37"/>
<dbReference type="InterPro" id="IPR012337">
    <property type="entry name" value="RNaseH-like_sf"/>
</dbReference>
<feature type="region of interest" description="Disordered" evidence="1">
    <location>
        <begin position="235"/>
        <end position="256"/>
    </location>
</feature>
<dbReference type="Gene3D" id="3.30.420.10">
    <property type="entry name" value="Ribonuclease H-like superfamily/Ribonuclease H"/>
    <property type="match status" value="1"/>
</dbReference>
<dbReference type="SUPFAM" id="SSF101690">
    <property type="entry name" value="PAZ domain"/>
    <property type="match status" value="1"/>
</dbReference>
<evidence type="ECO:0000259" key="2">
    <source>
        <dbReference type="PROSITE" id="PS50822"/>
    </source>
</evidence>
<accession>A0AAE1JC37</accession>
<feature type="domain" description="Piwi" evidence="2">
    <location>
        <begin position="831"/>
        <end position="1146"/>
    </location>
</feature>